<feature type="region of interest" description="Disordered" evidence="1">
    <location>
        <begin position="1"/>
        <end position="20"/>
    </location>
</feature>
<evidence type="ECO:0000313" key="4">
    <source>
        <dbReference type="EMBL" id="KAG6423318.1"/>
    </source>
</evidence>
<feature type="domain" description="Galactose oxidase-like Early set" evidence="3">
    <location>
        <begin position="86"/>
        <end position="131"/>
    </location>
</feature>
<keyword evidence="5" id="KW-1185">Reference proteome</keyword>
<feature type="domain" description="Glyoxal oxidase N-terminal" evidence="2">
    <location>
        <begin position="4"/>
        <end position="66"/>
    </location>
</feature>
<gene>
    <name evidence="4" type="ORF">SASPL_113711</name>
</gene>
<evidence type="ECO:0000259" key="3">
    <source>
        <dbReference type="Pfam" id="PF09118"/>
    </source>
</evidence>
<evidence type="ECO:0000313" key="5">
    <source>
        <dbReference type="Proteomes" id="UP000298416"/>
    </source>
</evidence>
<comment type="caution">
    <text evidence="4">The sequence shown here is derived from an EMBL/GenBank/DDBJ whole genome shotgun (WGS) entry which is preliminary data.</text>
</comment>
<dbReference type="EMBL" id="PNBA02000005">
    <property type="protein sequence ID" value="KAG6423318.1"/>
    <property type="molecule type" value="Genomic_DNA"/>
</dbReference>
<dbReference type="InterPro" id="IPR009880">
    <property type="entry name" value="Glyoxal_oxidase_N"/>
</dbReference>
<accession>A0A8X8Y4J6</accession>
<name>A0A8X8Y4J6_SALSN</name>
<proteinExistence type="predicted"/>
<protein>
    <submittedName>
        <fullName evidence="4">Uncharacterized protein</fullName>
    </submittedName>
</protein>
<dbReference type="PANTHER" id="PTHR32208:SF62">
    <property type="entry name" value="OXIDASE, PUTATIVE, EXPRESSED-RELATED"/>
    <property type="match status" value="1"/>
</dbReference>
<dbReference type="InterPro" id="IPR013783">
    <property type="entry name" value="Ig-like_fold"/>
</dbReference>
<dbReference type="AlphaFoldDB" id="A0A8X8Y4J6"/>
<dbReference type="Pfam" id="PF09118">
    <property type="entry name" value="GO-like_E_set"/>
    <property type="match status" value="1"/>
</dbReference>
<dbReference type="InterPro" id="IPR015202">
    <property type="entry name" value="GO-like_E_set"/>
</dbReference>
<reference evidence="4" key="2">
    <citation type="submission" date="2020-08" db="EMBL/GenBank/DDBJ databases">
        <title>Plant Genome Project.</title>
        <authorList>
            <person name="Zhang R.-G."/>
        </authorList>
    </citation>
    <scope>NUCLEOTIDE SEQUENCE</scope>
    <source>
        <strain evidence="4">Huo1</strain>
        <tissue evidence="4">Leaf</tissue>
    </source>
</reference>
<dbReference type="Proteomes" id="UP000298416">
    <property type="component" value="Unassembled WGS sequence"/>
</dbReference>
<evidence type="ECO:0000259" key="2">
    <source>
        <dbReference type="Pfam" id="PF07250"/>
    </source>
</evidence>
<dbReference type="Pfam" id="PF07250">
    <property type="entry name" value="Glyoxal_oxid_N"/>
    <property type="match status" value="1"/>
</dbReference>
<evidence type="ECO:0000256" key="1">
    <source>
        <dbReference type="SAM" id="MobiDB-lite"/>
    </source>
</evidence>
<dbReference type="PANTHER" id="PTHR32208">
    <property type="entry name" value="SECRETED PROTEIN-RELATED"/>
    <property type="match status" value="1"/>
</dbReference>
<dbReference type="Gene3D" id="2.60.40.10">
    <property type="entry name" value="Immunoglobulins"/>
    <property type="match status" value="1"/>
</dbReference>
<sequence length="147" mass="16248">MFYDKSSRVTKTYPTIPGEDPRNYPSTAEVMVCGGAPKRSFIRANKGHFEKALNYCGRIWINDPGHNRVGTGSNPCFVADCLLPNRYGQQVPVRFSIPPGRLDKGSIMVTMIAPSFATHSFSTSQRLLVRNSGLDTKLEDQCAKFGS</sequence>
<reference evidence="4" key="1">
    <citation type="submission" date="2018-01" db="EMBL/GenBank/DDBJ databases">
        <authorList>
            <person name="Mao J.F."/>
        </authorList>
    </citation>
    <scope>NUCLEOTIDE SEQUENCE</scope>
    <source>
        <strain evidence="4">Huo1</strain>
        <tissue evidence="4">Leaf</tissue>
    </source>
</reference>
<organism evidence="4">
    <name type="scientific">Salvia splendens</name>
    <name type="common">Scarlet sage</name>
    <dbReference type="NCBI Taxonomy" id="180675"/>
    <lineage>
        <taxon>Eukaryota</taxon>
        <taxon>Viridiplantae</taxon>
        <taxon>Streptophyta</taxon>
        <taxon>Embryophyta</taxon>
        <taxon>Tracheophyta</taxon>
        <taxon>Spermatophyta</taxon>
        <taxon>Magnoliopsida</taxon>
        <taxon>eudicotyledons</taxon>
        <taxon>Gunneridae</taxon>
        <taxon>Pentapetalae</taxon>
        <taxon>asterids</taxon>
        <taxon>lamiids</taxon>
        <taxon>Lamiales</taxon>
        <taxon>Lamiaceae</taxon>
        <taxon>Nepetoideae</taxon>
        <taxon>Mentheae</taxon>
        <taxon>Salviinae</taxon>
        <taxon>Salvia</taxon>
        <taxon>Salvia subgen. Calosphace</taxon>
        <taxon>core Calosphace</taxon>
    </lineage>
</organism>